<feature type="transmembrane region" description="Helical" evidence="1">
    <location>
        <begin position="157"/>
        <end position="179"/>
    </location>
</feature>
<keyword evidence="1" id="KW-0812">Transmembrane</keyword>
<proteinExistence type="predicted"/>
<evidence type="ECO:0000259" key="2">
    <source>
        <dbReference type="PROSITE" id="PS50883"/>
    </source>
</evidence>
<dbReference type="CDD" id="cd01948">
    <property type="entry name" value="EAL"/>
    <property type="match status" value="1"/>
</dbReference>
<sequence length="768" mass="80333">MSTAAPSPWLRARARRRLHRPDDLVEQTRWVFLVIALVSLAATTPAALVGGASWGPALLVLATLALTASWIVRYRSQAAPAALDAVDVLAVAVFALACPVPPVAFGVVFPALWSRVMYGRTARVAGYAAGLCAALLAATLVWGLLPGRSGSTDVTHVAGALPVLLLTAVGARHLALGLFAREQTRGRDAALLTLGTGLVGVTDLMAIRLQGWTATTEICRMTPGLRVAVVADDGNGHLRVAAQVGDFDRTLDVLPLDLLPHGGLPNECREVTDPGLLGTAGGFTRQWLCMPLPASPGRYMLLGAPDTVPAEAVAAIQSMNNQVALATRGSQAHRDLQAQARTDNLTGLANRAAFTSALDAAAGGGTGAAWVLFLDLDDFKVVNDALGHAAGDQLLQHMATRMLGALRDEDLCARLGGDEFGVLLHDAGREQAEQVGRRLVELLSAPIRLDGRLTQVGASVGMAALEPGTSGAGVVQQADIAMYAAKAAGKNRVQAFSPALLEADAPSTLELELRGAASRGEFVVHYQPIVATSDGRCVAVEALVRWAHPTRGLLGPVDFLELAERTGLINRIGEQVLRRACADAAGWTDGGRPVAVHVNASPRQLAHPHFVTAVRECLAAYALAPKQLIIEITESSVLDSPAVQLTLDVLSRLGVGLAVDDFGTGYSALTTLRTLPVDVVKIDKSFVAGAATVVADQAVLEAIAQMAGRLGLGTVAEGVEDVDQQRFVEQAGITAVQGYLHQRPVPAAELAAWLAQERSSRTLVAGHA</sequence>
<feature type="domain" description="GGDEF" evidence="3">
    <location>
        <begin position="367"/>
        <end position="498"/>
    </location>
</feature>
<feature type="transmembrane region" description="Helical" evidence="1">
    <location>
        <begin position="124"/>
        <end position="145"/>
    </location>
</feature>
<dbReference type="PROSITE" id="PS50883">
    <property type="entry name" value="EAL"/>
    <property type="match status" value="1"/>
</dbReference>
<feature type="transmembrane region" description="Helical" evidence="1">
    <location>
        <begin position="88"/>
        <end position="112"/>
    </location>
</feature>
<dbReference type="NCBIfam" id="TIGR00254">
    <property type="entry name" value="GGDEF"/>
    <property type="match status" value="1"/>
</dbReference>
<dbReference type="InterPro" id="IPR029787">
    <property type="entry name" value="Nucleotide_cyclase"/>
</dbReference>
<dbReference type="SUPFAM" id="SSF141868">
    <property type="entry name" value="EAL domain-like"/>
    <property type="match status" value="1"/>
</dbReference>
<dbReference type="PANTHER" id="PTHR44757:SF2">
    <property type="entry name" value="BIOFILM ARCHITECTURE MAINTENANCE PROTEIN MBAA"/>
    <property type="match status" value="1"/>
</dbReference>
<dbReference type="SMART" id="SM00052">
    <property type="entry name" value="EAL"/>
    <property type="match status" value="1"/>
</dbReference>
<evidence type="ECO:0000313" key="5">
    <source>
        <dbReference type="Proteomes" id="UP000470246"/>
    </source>
</evidence>
<dbReference type="InterPro" id="IPR043128">
    <property type="entry name" value="Rev_trsase/Diguanyl_cyclase"/>
</dbReference>
<evidence type="ECO:0000313" key="4">
    <source>
        <dbReference type="EMBL" id="NEK57929.1"/>
    </source>
</evidence>
<dbReference type="Proteomes" id="UP000470246">
    <property type="component" value="Unassembled WGS sequence"/>
</dbReference>
<dbReference type="CDD" id="cd01949">
    <property type="entry name" value="GGDEF"/>
    <property type="match status" value="1"/>
</dbReference>
<keyword evidence="5" id="KW-1185">Reference proteome</keyword>
<dbReference type="PROSITE" id="PS50887">
    <property type="entry name" value="GGDEF"/>
    <property type="match status" value="1"/>
</dbReference>
<dbReference type="InterPro" id="IPR001633">
    <property type="entry name" value="EAL_dom"/>
</dbReference>
<evidence type="ECO:0000256" key="1">
    <source>
        <dbReference type="SAM" id="Phobius"/>
    </source>
</evidence>
<name>A0A7K3VZ52_9ACTN</name>
<protein>
    <submittedName>
        <fullName evidence="4">EAL domain-containing protein</fullName>
    </submittedName>
</protein>
<organism evidence="4 5">
    <name type="scientific">Geodermatophilus sabuli</name>
    <dbReference type="NCBI Taxonomy" id="1564158"/>
    <lineage>
        <taxon>Bacteria</taxon>
        <taxon>Bacillati</taxon>
        <taxon>Actinomycetota</taxon>
        <taxon>Actinomycetes</taxon>
        <taxon>Geodermatophilales</taxon>
        <taxon>Geodermatophilaceae</taxon>
        <taxon>Geodermatophilus</taxon>
    </lineage>
</organism>
<dbReference type="Pfam" id="PF00563">
    <property type="entry name" value="EAL"/>
    <property type="match status" value="1"/>
</dbReference>
<dbReference type="AlphaFoldDB" id="A0A7K3VZ52"/>
<dbReference type="EMBL" id="JAAGWF010000008">
    <property type="protein sequence ID" value="NEK57929.1"/>
    <property type="molecule type" value="Genomic_DNA"/>
</dbReference>
<dbReference type="Gene3D" id="3.30.70.270">
    <property type="match status" value="1"/>
</dbReference>
<keyword evidence="1" id="KW-1133">Transmembrane helix</keyword>
<dbReference type="SMART" id="SM00267">
    <property type="entry name" value="GGDEF"/>
    <property type="match status" value="1"/>
</dbReference>
<feature type="transmembrane region" description="Helical" evidence="1">
    <location>
        <begin position="191"/>
        <end position="212"/>
    </location>
</feature>
<feature type="domain" description="EAL" evidence="2">
    <location>
        <begin position="506"/>
        <end position="758"/>
    </location>
</feature>
<reference evidence="4 5" key="1">
    <citation type="submission" date="2020-02" db="EMBL/GenBank/DDBJ databases">
        <title>Geodermatophilus sabuli CPCC 205279 I12A-02694.</title>
        <authorList>
            <person name="Jiang Z."/>
        </authorList>
    </citation>
    <scope>NUCLEOTIDE SEQUENCE [LARGE SCALE GENOMIC DNA]</scope>
    <source>
        <strain evidence="4 5">I12A-02694</strain>
    </source>
</reference>
<dbReference type="InterPro" id="IPR035919">
    <property type="entry name" value="EAL_sf"/>
</dbReference>
<dbReference type="RefSeq" id="WP_163481123.1">
    <property type="nucleotide sequence ID" value="NZ_JAAGWF010000008.1"/>
</dbReference>
<feature type="transmembrane region" description="Helical" evidence="1">
    <location>
        <begin position="57"/>
        <end position="76"/>
    </location>
</feature>
<gene>
    <name evidence="4" type="ORF">GCU56_08600</name>
</gene>
<accession>A0A7K3VZ52</accession>
<feature type="transmembrane region" description="Helical" evidence="1">
    <location>
        <begin position="30"/>
        <end position="50"/>
    </location>
</feature>
<dbReference type="PANTHER" id="PTHR44757">
    <property type="entry name" value="DIGUANYLATE CYCLASE DGCP"/>
    <property type="match status" value="1"/>
</dbReference>
<evidence type="ECO:0000259" key="3">
    <source>
        <dbReference type="PROSITE" id="PS50887"/>
    </source>
</evidence>
<keyword evidence="1" id="KW-0472">Membrane</keyword>
<dbReference type="Gene3D" id="3.20.20.450">
    <property type="entry name" value="EAL domain"/>
    <property type="match status" value="1"/>
</dbReference>
<dbReference type="Pfam" id="PF00990">
    <property type="entry name" value="GGDEF"/>
    <property type="match status" value="1"/>
</dbReference>
<dbReference type="SUPFAM" id="SSF55073">
    <property type="entry name" value="Nucleotide cyclase"/>
    <property type="match status" value="1"/>
</dbReference>
<dbReference type="InterPro" id="IPR000160">
    <property type="entry name" value="GGDEF_dom"/>
</dbReference>
<comment type="caution">
    <text evidence="4">The sequence shown here is derived from an EMBL/GenBank/DDBJ whole genome shotgun (WGS) entry which is preliminary data.</text>
</comment>
<dbReference type="InterPro" id="IPR052155">
    <property type="entry name" value="Biofilm_reg_signaling"/>
</dbReference>